<reference evidence="2 3" key="1">
    <citation type="submission" date="2023-02" db="EMBL/GenBank/DDBJ databases">
        <title>LHISI_Scaffold_Assembly.</title>
        <authorList>
            <person name="Stuart O.P."/>
            <person name="Cleave R."/>
            <person name="Magrath M.J.L."/>
            <person name="Mikheyev A.S."/>
        </authorList>
    </citation>
    <scope>NUCLEOTIDE SEQUENCE [LARGE SCALE GENOMIC DNA]</scope>
    <source>
        <strain evidence="2">Daus_M_001</strain>
        <tissue evidence="2">Leg muscle</tissue>
    </source>
</reference>
<feature type="region of interest" description="Disordered" evidence="1">
    <location>
        <begin position="247"/>
        <end position="267"/>
    </location>
</feature>
<feature type="region of interest" description="Disordered" evidence="1">
    <location>
        <begin position="966"/>
        <end position="1002"/>
    </location>
</feature>
<organism evidence="2 3">
    <name type="scientific">Dryococelus australis</name>
    <dbReference type="NCBI Taxonomy" id="614101"/>
    <lineage>
        <taxon>Eukaryota</taxon>
        <taxon>Metazoa</taxon>
        <taxon>Ecdysozoa</taxon>
        <taxon>Arthropoda</taxon>
        <taxon>Hexapoda</taxon>
        <taxon>Insecta</taxon>
        <taxon>Pterygota</taxon>
        <taxon>Neoptera</taxon>
        <taxon>Polyneoptera</taxon>
        <taxon>Phasmatodea</taxon>
        <taxon>Verophasmatodea</taxon>
        <taxon>Anareolatae</taxon>
        <taxon>Phasmatidae</taxon>
        <taxon>Eurycanthinae</taxon>
        <taxon>Dryococelus</taxon>
    </lineage>
</organism>
<gene>
    <name evidence="2" type="ORF">PR048_015122</name>
</gene>
<evidence type="ECO:0000313" key="2">
    <source>
        <dbReference type="EMBL" id="KAJ8883279.1"/>
    </source>
</evidence>
<proteinExistence type="predicted"/>
<comment type="caution">
    <text evidence="2">The sequence shown here is derived from an EMBL/GenBank/DDBJ whole genome shotgun (WGS) entry which is preliminary data.</text>
</comment>
<name>A0ABQ9HG81_9NEOP</name>
<protein>
    <submittedName>
        <fullName evidence="2">Uncharacterized protein</fullName>
    </submittedName>
</protein>
<dbReference type="Proteomes" id="UP001159363">
    <property type="component" value="Chromosome 4"/>
</dbReference>
<evidence type="ECO:0000313" key="3">
    <source>
        <dbReference type="Proteomes" id="UP001159363"/>
    </source>
</evidence>
<feature type="region of interest" description="Disordered" evidence="1">
    <location>
        <begin position="593"/>
        <end position="628"/>
    </location>
</feature>
<feature type="compositionally biased region" description="Polar residues" evidence="1">
    <location>
        <begin position="392"/>
        <end position="402"/>
    </location>
</feature>
<sequence length="1002" mass="111172">MWEASLMLQLAGGSVPSASPLHSAAYSLFTTKQLRKQIRVTKLAYEEEVWYCFSPVRNMEVWGNRRRRGSLYAGHSAHQLLGGTICFFSAESIPLLLKSPNFPPPPPFSALPHSSIHPQRITPLGVKLGTHLHTFEWRLRPRSRRRLRNFDGFARRGDDRFCPLFISDARENISSEECGPQRWNAMSRAVLSWSLLAPYAPYRHPAEQRTVVLTYHHEVVAVIEEERGEYFSSEAVLLTDSQRDKRTENLPCRRHRGANPRPSDYRSATLPLNYGQLALPQAPSGSAHHPQLALQEEQSTTYARLPTQGICREWICVEGNDEWRHYADEGLGHGRMLCGKRPLVRVEGRRGLELAAITQPRVRHLFGLLAAATRSRADRPRAELSRRKRSESATLGQLPSTGNTAEICPQGISHHWNLPTSVRGNDFIHVCGQLMPKQHRDSTPPWTLSAAALSQASYSTATLRLTLEGISPFPARDSQLSAYCLMCSMVCFEADIQEFLKTRSRFAPRACVGTHDVVGRVGYIRVSCTLAGLLATHLGESGSIPDGAAPGFSYVGIMLDDATGRQVFSGISRFPLPCIPALIHTQLTLHRNTKAGETGDPRENPPASGVVRHDSHMRKSLGDPGRNQTRFALVGSNTSLVCTADWCPGSQHDCAGCGGKRIFVGKMGWNGRGCGRRVNRTYFIFPEDEKPVTSQLTSSRREINSLTGSPGNRPVRVSPERKGGGGGRQEIPEETRRTSGIARHDSHMRKSGSDPAGGSEMGVLARRRRHIVASFTMAALFPGHNLALRPRAFPWGSLADTWKPPPSSETSWTSQVRNHLSDFDVNTQQGNHRHVRRRGVYRASKDQREAGKEKQSANATRGLKVRTLFHDSCLRKGLMIHLGPCVSYVVEHQENHCPVEVLLDNHVVRRLKQNGNSRQVPMLGFPLELPEVPVSQAVLESKAILVALAWSWGQDERGLESLWSNAGMKGRGKTGDPRANPLTNGIVRHDSQMRKPGNQAGV</sequence>
<feature type="compositionally biased region" description="Polar residues" evidence="1">
    <location>
        <begin position="692"/>
        <end position="710"/>
    </location>
</feature>
<keyword evidence="3" id="KW-1185">Reference proteome</keyword>
<feature type="region of interest" description="Disordered" evidence="1">
    <location>
        <begin position="377"/>
        <end position="402"/>
    </location>
</feature>
<evidence type="ECO:0000256" key="1">
    <source>
        <dbReference type="SAM" id="MobiDB-lite"/>
    </source>
</evidence>
<feature type="compositionally biased region" description="Basic and acidic residues" evidence="1">
    <location>
        <begin position="843"/>
        <end position="855"/>
    </location>
</feature>
<feature type="region of interest" description="Disordered" evidence="1">
    <location>
        <begin position="691"/>
        <end position="760"/>
    </location>
</feature>
<accession>A0ABQ9HG81</accession>
<dbReference type="EMBL" id="JARBHB010000005">
    <property type="protein sequence ID" value="KAJ8883279.1"/>
    <property type="molecule type" value="Genomic_DNA"/>
</dbReference>
<feature type="compositionally biased region" description="Basic residues" evidence="1">
    <location>
        <begin position="831"/>
        <end position="840"/>
    </location>
</feature>
<feature type="compositionally biased region" description="Basic and acidic residues" evidence="1">
    <location>
        <begin position="730"/>
        <end position="745"/>
    </location>
</feature>
<feature type="region of interest" description="Disordered" evidence="1">
    <location>
        <begin position="828"/>
        <end position="859"/>
    </location>
</feature>